<dbReference type="Gene3D" id="3.10.180.10">
    <property type="entry name" value="2,3-Dihydroxybiphenyl 1,2-Dioxygenase, domain 1"/>
    <property type="match status" value="2"/>
</dbReference>
<sequence length="308" mass="33971">MSISYQRIVPNIWFSHTAEEAGRFYARALPGASSAVESRYPMSGLPDFQLGLAGEPLTVALDVEGTRFTLVNAGDEFRPTPAISFLLNVDPSAFAGAEQEAQDRLDAMWEMLADGGEVRIGLGERPFSSRYGWIEDRYGVNWQLMLTDPAGEPRPFVIPALTFGGAVQDRAAEASDFYVSLFAQSSGGAQVGIRHPYGVPTGPARSGALAFGEFRIGDQWFMAVDSGAERPFSFTEGVSLEVRCHGQAEIDRLWDALSAVPEAEQCGWLKDRYGVSWQIVPENMDELMSRPHAWERMMSMRKLVIADF</sequence>
<evidence type="ECO:0000313" key="3">
    <source>
        <dbReference type="Proteomes" id="UP001596527"/>
    </source>
</evidence>
<dbReference type="EMBL" id="JBHTEF010000001">
    <property type="protein sequence ID" value="MFC7581943.1"/>
    <property type="molecule type" value="Genomic_DNA"/>
</dbReference>
<feature type="domain" description="PhnB-like" evidence="1">
    <location>
        <begin position="6"/>
        <end position="144"/>
    </location>
</feature>
<dbReference type="SUPFAM" id="SSF54593">
    <property type="entry name" value="Glyoxalase/Bleomycin resistance protein/Dihydroxybiphenyl dioxygenase"/>
    <property type="match status" value="2"/>
</dbReference>
<name>A0ABW2SRG7_9ACTO</name>
<dbReference type="Pfam" id="PF06983">
    <property type="entry name" value="3-dmu-9_3-mt"/>
    <property type="match status" value="2"/>
</dbReference>
<dbReference type="PANTHER" id="PTHR33990">
    <property type="entry name" value="PROTEIN YJDN-RELATED"/>
    <property type="match status" value="1"/>
</dbReference>
<dbReference type="InterPro" id="IPR029068">
    <property type="entry name" value="Glyas_Bleomycin-R_OHBP_Dase"/>
</dbReference>
<dbReference type="Proteomes" id="UP001596527">
    <property type="component" value="Unassembled WGS sequence"/>
</dbReference>
<gene>
    <name evidence="2" type="ORF">ACFQWG_12130</name>
</gene>
<keyword evidence="3" id="KW-1185">Reference proteome</keyword>
<dbReference type="InterPro" id="IPR028973">
    <property type="entry name" value="PhnB-like"/>
</dbReference>
<proteinExistence type="predicted"/>
<comment type="caution">
    <text evidence="2">The sequence shown here is derived from an EMBL/GenBank/DDBJ whole genome shotgun (WGS) entry which is preliminary data.</text>
</comment>
<evidence type="ECO:0000259" key="1">
    <source>
        <dbReference type="Pfam" id="PF06983"/>
    </source>
</evidence>
<organism evidence="2 3">
    <name type="scientific">Schaalia naturae</name>
    <dbReference type="NCBI Taxonomy" id="635203"/>
    <lineage>
        <taxon>Bacteria</taxon>
        <taxon>Bacillati</taxon>
        <taxon>Actinomycetota</taxon>
        <taxon>Actinomycetes</taxon>
        <taxon>Actinomycetales</taxon>
        <taxon>Actinomycetaceae</taxon>
        <taxon>Schaalia</taxon>
    </lineage>
</organism>
<feature type="domain" description="PhnB-like" evidence="1">
    <location>
        <begin position="158"/>
        <end position="280"/>
    </location>
</feature>
<protein>
    <submittedName>
        <fullName evidence="2">VOC family protein</fullName>
    </submittedName>
</protein>
<reference evidence="3" key="1">
    <citation type="journal article" date="2019" name="Int. J. Syst. Evol. Microbiol.">
        <title>The Global Catalogue of Microorganisms (GCM) 10K type strain sequencing project: providing services to taxonomists for standard genome sequencing and annotation.</title>
        <authorList>
            <consortium name="The Broad Institute Genomics Platform"/>
            <consortium name="The Broad Institute Genome Sequencing Center for Infectious Disease"/>
            <person name="Wu L."/>
            <person name="Ma J."/>
        </authorList>
    </citation>
    <scope>NUCLEOTIDE SEQUENCE [LARGE SCALE GENOMIC DNA]</scope>
    <source>
        <strain evidence="3">CCUG 56698</strain>
    </source>
</reference>
<evidence type="ECO:0000313" key="2">
    <source>
        <dbReference type="EMBL" id="MFC7581943.1"/>
    </source>
</evidence>
<accession>A0ABW2SRG7</accession>
<dbReference type="RefSeq" id="WP_380975670.1">
    <property type="nucleotide sequence ID" value="NZ_JBHTEF010000001.1"/>
</dbReference>
<dbReference type="CDD" id="cd06588">
    <property type="entry name" value="PhnB_like"/>
    <property type="match status" value="2"/>
</dbReference>